<protein>
    <recommendedName>
        <fullName evidence="2 5">peptidylprolyl isomerase</fullName>
        <ecNumber evidence="2 5">5.2.1.8</ecNumber>
    </recommendedName>
</protein>
<feature type="region of interest" description="Disordered" evidence="6">
    <location>
        <begin position="1"/>
        <end position="33"/>
    </location>
</feature>
<evidence type="ECO:0000259" key="7">
    <source>
        <dbReference type="PROSITE" id="PS50059"/>
    </source>
</evidence>
<evidence type="ECO:0000256" key="3">
    <source>
        <dbReference type="ARBA" id="ARBA00023110"/>
    </source>
</evidence>
<evidence type="ECO:0000313" key="8">
    <source>
        <dbReference type="EMBL" id="OLQ02281.1"/>
    </source>
</evidence>
<reference evidence="8 9" key="1">
    <citation type="submission" date="2016-02" db="EMBL/GenBank/DDBJ databases">
        <title>Genome analysis of coral dinoflagellate symbionts highlights evolutionary adaptations to a symbiotic lifestyle.</title>
        <authorList>
            <person name="Aranda M."/>
            <person name="Li Y."/>
            <person name="Liew Y.J."/>
            <person name="Baumgarten S."/>
            <person name="Simakov O."/>
            <person name="Wilson M."/>
            <person name="Piel J."/>
            <person name="Ashoor H."/>
            <person name="Bougouffa S."/>
            <person name="Bajic V.B."/>
            <person name="Ryu T."/>
            <person name="Ravasi T."/>
            <person name="Bayer T."/>
            <person name="Micklem G."/>
            <person name="Kim H."/>
            <person name="Bhak J."/>
            <person name="Lajeunesse T.C."/>
            <person name="Voolstra C.R."/>
        </authorList>
    </citation>
    <scope>NUCLEOTIDE SEQUENCE [LARGE SCALE GENOMIC DNA]</scope>
    <source>
        <strain evidence="8 9">CCMP2467</strain>
    </source>
</reference>
<feature type="domain" description="PPIase FKBP-type" evidence="7">
    <location>
        <begin position="167"/>
        <end position="254"/>
    </location>
</feature>
<dbReference type="SUPFAM" id="SSF54534">
    <property type="entry name" value="FKBP-like"/>
    <property type="match status" value="1"/>
</dbReference>
<dbReference type="Gene3D" id="3.10.50.40">
    <property type="match status" value="1"/>
</dbReference>
<dbReference type="Pfam" id="PF00254">
    <property type="entry name" value="FKBP_C"/>
    <property type="match status" value="1"/>
</dbReference>
<name>A0A1Q9E4D3_SYMMI</name>
<organism evidence="8 9">
    <name type="scientific">Symbiodinium microadriaticum</name>
    <name type="common">Dinoflagellate</name>
    <name type="synonym">Zooxanthella microadriatica</name>
    <dbReference type="NCBI Taxonomy" id="2951"/>
    <lineage>
        <taxon>Eukaryota</taxon>
        <taxon>Sar</taxon>
        <taxon>Alveolata</taxon>
        <taxon>Dinophyceae</taxon>
        <taxon>Suessiales</taxon>
        <taxon>Symbiodiniaceae</taxon>
        <taxon>Symbiodinium</taxon>
    </lineage>
</organism>
<evidence type="ECO:0000256" key="6">
    <source>
        <dbReference type="SAM" id="MobiDB-lite"/>
    </source>
</evidence>
<gene>
    <name evidence="8" type="primary">fkbp4</name>
    <name evidence="8" type="ORF">AK812_SmicGene14897</name>
</gene>
<comment type="catalytic activity">
    <reaction evidence="1 5">
        <text>[protein]-peptidylproline (omega=180) = [protein]-peptidylproline (omega=0)</text>
        <dbReference type="Rhea" id="RHEA:16237"/>
        <dbReference type="Rhea" id="RHEA-COMP:10747"/>
        <dbReference type="Rhea" id="RHEA-COMP:10748"/>
        <dbReference type="ChEBI" id="CHEBI:83833"/>
        <dbReference type="ChEBI" id="CHEBI:83834"/>
        <dbReference type="EC" id="5.2.1.8"/>
    </reaction>
</comment>
<dbReference type="OMA" id="CKAFANR"/>
<keyword evidence="9" id="KW-1185">Reference proteome</keyword>
<evidence type="ECO:0000256" key="5">
    <source>
        <dbReference type="PROSITE-ProRule" id="PRU00277"/>
    </source>
</evidence>
<dbReference type="PANTHER" id="PTHR43811">
    <property type="entry name" value="FKBP-TYPE PEPTIDYL-PROLYL CIS-TRANS ISOMERASE FKPA"/>
    <property type="match status" value="1"/>
</dbReference>
<keyword evidence="3 5" id="KW-0697">Rotamase</keyword>
<evidence type="ECO:0000256" key="1">
    <source>
        <dbReference type="ARBA" id="ARBA00000971"/>
    </source>
</evidence>
<evidence type="ECO:0000313" key="9">
    <source>
        <dbReference type="Proteomes" id="UP000186817"/>
    </source>
</evidence>
<dbReference type="AlphaFoldDB" id="A0A1Q9E4D3"/>
<comment type="caution">
    <text evidence="8">The sequence shown here is derived from an EMBL/GenBank/DDBJ whole genome shotgun (WGS) entry which is preliminary data.</text>
</comment>
<proteinExistence type="predicted"/>
<dbReference type="PROSITE" id="PS50059">
    <property type="entry name" value="FKBP_PPIASE"/>
    <property type="match status" value="1"/>
</dbReference>
<dbReference type="InterPro" id="IPR001179">
    <property type="entry name" value="PPIase_FKBP_dom"/>
</dbReference>
<dbReference type="Proteomes" id="UP000186817">
    <property type="component" value="Unassembled WGS sequence"/>
</dbReference>
<evidence type="ECO:0000256" key="4">
    <source>
        <dbReference type="ARBA" id="ARBA00023235"/>
    </source>
</evidence>
<dbReference type="GO" id="GO:0003755">
    <property type="term" value="F:peptidyl-prolyl cis-trans isomerase activity"/>
    <property type="evidence" value="ECO:0007669"/>
    <property type="project" value="UniProtKB-KW"/>
</dbReference>
<dbReference type="EC" id="5.2.1.8" evidence="2 5"/>
<dbReference type="PANTHER" id="PTHR43811:SF19">
    <property type="entry name" value="39 KDA FK506-BINDING NUCLEAR PROTEIN"/>
    <property type="match status" value="1"/>
</dbReference>
<accession>A0A1Q9E4D3</accession>
<dbReference type="InterPro" id="IPR046357">
    <property type="entry name" value="PPIase_dom_sf"/>
</dbReference>
<evidence type="ECO:0000256" key="2">
    <source>
        <dbReference type="ARBA" id="ARBA00013194"/>
    </source>
</evidence>
<dbReference type="OrthoDB" id="1902587at2759"/>
<sequence length="263" mass="27909">MDGAFTGSSPAEVRGKQADGPAGARGFPKTTGRLARCARAEPTKQGGAGYGNHKCVWRVTRCSSSAMEHGDRYHDDPSLVHWGLHNMPLRRCLADAFAAPDACVTEALVLSAPRPGRVAAFLAGPQEAATSFVPKPSAGTLLDWVELPSGLRYKDEVLGTGAAAEPGGEVSLHYTGRLQNGIIFDSSKYHRMPISFELGVGKVIPGWDEGVEGMRVGGKRRLYIPADLAYGEQAVGKIPPNSTLIFETELVDAKPPGEGAEEL</sequence>
<dbReference type="EMBL" id="LSRX01000268">
    <property type="protein sequence ID" value="OLQ02281.1"/>
    <property type="molecule type" value="Genomic_DNA"/>
</dbReference>
<dbReference type="FunFam" id="3.10.50.40:FF:000006">
    <property type="entry name" value="Peptidyl-prolyl cis-trans isomerase"/>
    <property type="match status" value="1"/>
</dbReference>
<keyword evidence="4 5" id="KW-0413">Isomerase</keyword>